<dbReference type="GO" id="GO:0003729">
    <property type="term" value="F:mRNA binding"/>
    <property type="evidence" value="ECO:0007669"/>
    <property type="project" value="TreeGrafter"/>
</dbReference>
<evidence type="ECO:0000256" key="1">
    <source>
        <dbReference type="ARBA" id="ARBA00006767"/>
    </source>
</evidence>
<dbReference type="GO" id="GO:0006412">
    <property type="term" value="P:translation"/>
    <property type="evidence" value="ECO:0007669"/>
    <property type="project" value="TreeGrafter"/>
</dbReference>
<dbReference type="FunFam" id="2.40.50.140:FF:000103">
    <property type="entry name" value="protein RRP5 homolog"/>
    <property type="match status" value="1"/>
</dbReference>
<dbReference type="GO" id="GO:0022627">
    <property type="term" value="C:cytosolic small ribosomal subunit"/>
    <property type="evidence" value="ECO:0007669"/>
    <property type="project" value="TreeGrafter"/>
</dbReference>
<dbReference type="PANTHER" id="PTHR10724:SF7">
    <property type="entry name" value="SMALL RIBOSOMAL SUBUNIT PROTEIN BS1C"/>
    <property type="match status" value="1"/>
</dbReference>
<dbReference type="SUPFAM" id="SSF50249">
    <property type="entry name" value="Nucleic acid-binding proteins"/>
    <property type="match status" value="3"/>
</dbReference>
<dbReference type="InterPro" id="IPR003029">
    <property type="entry name" value="S1_domain"/>
</dbReference>
<name>A0A239DRK9_9ACTN</name>
<evidence type="ECO:0000313" key="6">
    <source>
        <dbReference type="EMBL" id="SNS34751.1"/>
    </source>
</evidence>
<comment type="function">
    <text evidence="4">Binds mRNA; thus facilitating recognition of the initiation point. It is needed to translate mRNA with a short Shine-Dalgarno (SD) purine-rich sequence.</text>
</comment>
<dbReference type="CDD" id="cd00164">
    <property type="entry name" value="S1_like"/>
    <property type="match status" value="1"/>
</dbReference>
<accession>A0A239DRK9</accession>
<gene>
    <name evidence="6" type="ORF">SAMN05216252_105113</name>
</gene>
<keyword evidence="3" id="KW-0687">Ribonucleoprotein</keyword>
<keyword evidence="7" id="KW-1185">Reference proteome</keyword>
<comment type="similarity">
    <text evidence="1">Belongs to the bacterial ribosomal protein bS1 family.</text>
</comment>
<reference evidence="6 7" key="1">
    <citation type="submission" date="2017-06" db="EMBL/GenBank/DDBJ databases">
        <authorList>
            <person name="Kim H.J."/>
            <person name="Triplett B.A."/>
        </authorList>
    </citation>
    <scope>NUCLEOTIDE SEQUENCE [LARGE SCALE GENOMIC DNA]</scope>
    <source>
        <strain evidence="6 7">CGMCC 4.1858</strain>
    </source>
</reference>
<evidence type="ECO:0000313" key="7">
    <source>
        <dbReference type="Proteomes" id="UP000198280"/>
    </source>
</evidence>
<dbReference type="InterPro" id="IPR012340">
    <property type="entry name" value="NA-bd_OB-fold"/>
</dbReference>
<dbReference type="Proteomes" id="UP000198280">
    <property type="component" value="Unassembled WGS sequence"/>
</dbReference>
<feature type="domain" description="S1 motif" evidence="5">
    <location>
        <begin position="105"/>
        <end position="181"/>
    </location>
</feature>
<feature type="domain" description="S1 motif" evidence="5">
    <location>
        <begin position="20"/>
        <end position="88"/>
    </location>
</feature>
<protein>
    <submittedName>
        <fullName evidence="6">Small subunit ribosomal protein S1</fullName>
    </submittedName>
</protein>
<evidence type="ECO:0000256" key="2">
    <source>
        <dbReference type="ARBA" id="ARBA00022980"/>
    </source>
</evidence>
<sequence>MGEPSDDQACRAFLNRIRVGDLWGGTAVEATHRGVTVTLDGFPARPLGTVGSLDGSWIWRPDVVPGQRITARVLSVDVEAAQVSLSTAGTLHPELWSFLASLRPGERMTGTIASIERFGVFVALDDGPDHPVFPGVGFITVPQLSWRHFEDASEVVRVGERVTCEFLQFDTTNGEARLSLRATLPDPFAEFADRTAVGRTLRGRVTKLVPFGAFVEVADGVQGLVHLGELADAPVNAPEDVVRTGERITVVVTDVDRERRRLHLSLRRVPAARRSAG</sequence>
<dbReference type="AlphaFoldDB" id="A0A239DRK9"/>
<dbReference type="Gene3D" id="2.40.50.140">
    <property type="entry name" value="Nucleic acid-binding proteins"/>
    <property type="match status" value="2"/>
</dbReference>
<evidence type="ECO:0000256" key="3">
    <source>
        <dbReference type="ARBA" id="ARBA00023274"/>
    </source>
</evidence>
<dbReference type="PANTHER" id="PTHR10724">
    <property type="entry name" value="30S RIBOSOMAL PROTEIN S1"/>
    <property type="match status" value="1"/>
</dbReference>
<dbReference type="Pfam" id="PF00575">
    <property type="entry name" value="S1"/>
    <property type="match status" value="2"/>
</dbReference>
<organism evidence="6 7">
    <name type="scientific">Actinacidiphila glaucinigra</name>
    <dbReference type="NCBI Taxonomy" id="235986"/>
    <lineage>
        <taxon>Bacteria</taxon>
        <taxon>Bacillati</taxon>
        <taxon>Actinomycetota</taxon>
        <taxon>Actinomycetes</taxon>
        <taxon>Kitasatosporales</taxon>
        <taxon>Streptomycetaceae</taxon>
        <taxon>Actinacidiphila</taxon>
    </lineage>
</organism>
<dbReference type="OrthoDB" id="286090at2"/>
<dbReference type="RefSeq" id="WP_089223692.1">
    <property type="nucleotide sequence ID" value="NZ_FZOF01000005.1"/>
</dbReference>
<keyword evidence="2 6" id="KW-0689">Ribosomal protein</keyword>
<proteinExistence type="inferred from homology"/>
<dbReference type="EMBL" id="FZOF01000005">
    <property type="protein sequence ID" value="SNS34751.1"/>
    <property type="molecule type" value="Genomic_DNA"/>
</dbReference>
<dbReference type="SMART" id="SM00316">
    <property type="entry name" value="S1"/>
    <property type="match status" value="3"/>
</dbReference>
<evidence type="ECO:0000259" key="5">
    <source>
        <dbReference type="PROSITE" id="PS50126"/>
    </source>
</evidence>
<feature type="domain" description="S1 motif" evidence="5">
    <location>
        <begin position="198"/>
        <end position="267"/>
    </location>
</feature>
<evidence type="ECO:0000256" key="4">
    <source>
        <dbReference type="ARBA" id="ARBA00025604"/>
    </source>
</evidence>
<dbReference type="InterPro" id="IPR050437">
    <property type="entry name" value="Ribos_protein_bS1-like"/>
</dbReference>
<dbReference type="GO" id="GO:0003735">
    <property type="term" value="F:structural constituent of ribosome"/>
    <property type="evidence" value="ECO:0007669"/>
    <property type="project" value="TreeGrafter"/>
</dbReference>
<dbReference type="PROSITE" id="PS50126">
    <property type="entry name" value="S1"/>
    <property type="match status" value="3"/>
</dbReference>